<evidence type="ECO:0000313" key="1">
    <source>
        <dbReference type="EMBL" id="KKL58676.1"/>
    </source>
</evidence>
<reference evidence="1" key="1">
    <citation type="journal article" date="2015" name="Nature">
        <title>Complex archaea that bridge the gap between prokaryotes and eukaryotes.</title>
        <authorList>
            <person name="Spang A."/>
            <person name="Saw J.H."/>
            <person name="Jorgensen S.L."/>
            <person name="Zaremba-Niedzwiedzka K."/>
            <person name="Martijn J."/>
            <person name="Lind A.E."/>
            <person name="van Eijk R."/>
            <person name="Schleper C."/>
            <person name="Guy L."/>
            <person name="Ettema T.J."/>
        </authorList>
    </citation>
    <scope>NUCLEOTIDE SEQUENCE</scope>
</reference>
<comment type="caution">
    <text evidence="1">The sequence shown here is derived from an EMBL/GenBank/DDBJ whole genome shotgun (WGS) entry which is preliminary data.</text>
</comment>
<accession>A0A0F9DXX6</accession>
<name>A0A0F9DXX6_9ZZZZ</name>
<gene>
    <name evidence="1" type="ORF">LCGC14_2222980</name>
</gene>
<protein>
    <recommendedName>
        <fullName evidence="2">Zeta toxin domain-containing protein</fullName>
    </recommendedName>
</protein>
<proteinExistence type="predicted"/>
<evidence type="ECO:0008006" key="2">
    <source>
        <dbReference type="Google" id="ProtNLM"/>
    </source>
</evidence>
<dbReference type="EMBL" id="LAZR01029740">
    <property type="protein sequence ID" value="KKL58676.1"/>
    <property type="molecule type" value="Genomic_DNA"/>
</dbReference>
<organism evidence="1">
    <name type="scientific">marine sediment metagenome</name>
    <dbReference type="NCBI Taxonomy" id="412755"/>
    <lineage>
        <taxon>unclassified sequences</taxon>
        <taxon>metagenomes</taxon>
        <taxon>ecological metagenomes</taxon>
    </lineage>
</organism>
<sequence length="160" mass="19234">MIETQIYAAFCGTGKTYLIHNKFSASAIEFECWKYQTPRFPVNYVYDIMCELGVYEMIFISTNPIALKVLKYFGASINLVYPDSSLKSEYMERYRKRKSDENFINILNTYWDIWLTELKQLNYCQHFVLKKEQYLSDIININSNKHEIEKIQNRYKKILR</sequence>
<dbReference type="AlphaFoldDB" id="A0A0F9DXX6"/>